<dbReference type="Proteomes" id="UP000735302">
    <property type="component" value="Unassembled WGS sequence"/>
</dbReference>
<dbReference type="AlphaFoldDB" id="A0AAV4DYX4"/>
<proteinExistence type="predicted"/>
<keyword evidence="2" id="KW-1185">Reference proteome</keyword>
<accession>A0AAV4DYX4</accession>
<comment type="caution">
    <text evidence="1">The sequence shown here is derived from an EMBL/GenBank/DDBJ whole genome shotgun (WGS) entry which is preliminary data.</text>
</comment>
<protein>
    <recommendedName>
        <fullName evidence="3">PNPLA domain-containing protein</fullName>
    </recommendedName>
</protein>
<name>A0AAV4DYX4_9GAST</name>
<reference evidence="1 2" key="1">
    <citation type="journal article" date="2021" name="Elife">
        <title>Chloroplast acquisition without the gene transfer in kleptoplastic sea slugs, Plakobranchus ocellatus.</title>
        <authorList>
            <person name="Maeda T."/>
            <person name="Takahashi S."/>
            <person name="Yoshida T."/>
            <person name="Shimamura S."/>
            <person name="Takaki Y."/>
            <person name="Nagai Y."/>
            <person name="Toyoda A."/>
            <person name="Suzuki Y."/>
            <person name="Arimoto A."/>
            <person name="Ishii H."/>
            <person name="Satoh N."/>
            <person name="Nishiyama T."/>
            <person name="Hasebe M."/>
            <person name="Maruyama T."/>
            <person name="Minagawa J."/>
            <person name="Obokata J."/>
            <person name="Shigenobu S."/>
        </authorList>
    </citation>
    <scope>NUCLEOTIDE SEQUENCE [LARGE SCALE GENOMIC DNA]</scope>
</reference>
<evidence type="ECO:0000313" key="1">
    <source>
        <dbReference type="EMBL" id="GFO49264.1"/>
    </source>
</evidence>
<sequence length="143" mass="15368">MIFIIFCLSSSSNSLNVDKGYHICRLVVSTKPAVRVISSRVPYSLWGRGGEEVGREVSFVQAEFFQEPKGSSKTAASALLLEAQIHIGSKESHPVSFENLRESGLVMSAQLVDGFLFADGGIIPILSSSLSVASISFVVIAFL</sequence>
<dbReference type="EMBL" id="BLXT01008461">
    <property type="protein sequence ID" value="GFO49264.1"/>
    <property type="molecule type" value="Genomic_DNA"/>
</dbReference>
<evidence type="ECO:0000313" key="2">
    <source>
        <dbReference type="Proteomes" id="UP000735302"/>
    </source>
</evidence>
<organism evidence="1 2">
    <name type="scientific">Plakobranchus ocellatus</name>
    <dbReference type="NCBI Taxonomy" id="259542"/>
    <lineage>
        <taxon>Eukaryota</taxon>
        <taxon>Metazoa</taxon>
        <taxon>Spiralia</taxon>
        <taxon>Lophotrochozoa</taxon>
        <taxon>Mollusca</taxon>
        <taxon>Gastropoda</taxon>
        <taxon>Heterobranchia</taxon>
        <taxon>Euthyneura</taxon>
        <taxon>Panpulmonata</taxon>
        <taxon>Sacoglossa</taxon>
        <taxon>Placobranchoidea</taxon>
        <taxon>Plakobranchidae</taxon>
        <taxon>Plakobranchus</taxon>
    </lineage>
</organism>
<gene>
    <name evidence="1" type="ORF">PoB_007576900</name>
</gene>
<evidence type="ECO:0008006" key="3">
    <source>
        <dbReference type="Google" id="ProtNLM"/>
    </source>
</evidence>